<evidence type="ECO:0000259" key="5">
    <source>
        <dbReference type="Pfam" id="PF17668"/>
    </source>
</evidence>
<keyword evidence="2 3" id="KW-0012">Acyltransferase</keyword>
<dbReference type="InterPro" id="IPR025559">
    <property type="entry name" value="Eis_dom"/>
</dbReference>
<keyword evidence="1 3" id="KW-0808">Transferase</keyword>
<dbReference type="InterPro" id="IPR036527">
    <property type="entry name" value="SCP2_sterol-bd_dom_sf"/>
</dbReference>
<feature type="binding site" evidence="3">
    <location>
        <begin position="111"/>
        <end position="116"/>
    </location>
    <ligand>
        <name>acetyl-CoA</name>
        <dbReference type="ChEBI" id="CHEBI:57288"/>
    </ligand>
</feature>
<organism evidence="6 7">
    <name type="scientific">Sinomonas terricola</name>
    <dbReference type="NCBI Taxonomy" id="3110330"/>
    <lineage>
        <taxon>Bacteria</taxon>
        <taxon>Bacillati</taxon>
        <taxon>Actinomycetota</taxon>
        <taxon>Actinomycetes</taxon>
        <taxon>Micrococcales</taxon>
        <taxon>Micrococcaceae</taxon>
        <taxon>Sinomonas</taxon>
    </lineage>
</organism>
<dbReference type="InterPro" id="IPR016181">
    <property type="entry name" value="Acyl_CoA_acyltransferase"/>
</dbReference>
<name>A0ABU5T3V8_9MICC</name>
<feature type="domain" description="Enhanced intracellular survival protein" evidence="4">
    <location>
        <begin position="323"/>
        <end position="419"/>
    </location>
</feature>
<dbReference type="InterPro" id="IPR041380">
    <property type="entry name" value="Acetyltransf_17"/>
</dbReference>
<dbReference type="SUPFAM" id="SSF55729">
    <property type="entry name" value="Acyl-CoA N-acyltransferases (Nat)"/>
    <property type="match status" value="1"/>
</dbReference>
<dbReference type="Pfam" id="PF13530">
    <property type="entry name" value="SCP2_2"/>
    <property type="match status" value="1"/>
</dbReference>
<evidence type="ECO:0000259" key="4">
    <source>
        <dbReference type="Pfam" id="PF13530"/>
    </source>
</evidence>
<dbReference type="Gene3D" id="3.30.1050.10">
    <property type="entry name" value="SCP2 sterol-binding domain"/>
    <property type="match status" value="1"/>
</dbReference>
<evidence type="ECO:0000256" key="2">
    <source>
        <dbReference type="ARBA" id="ARBA00023315"/>
    </source>
</evidence>
<feature type="binding site" evidence="3">
    <location>
        <begin position="103"/>
        <end position="105"/>
    </location>
    <ligand>
        <name>acetyl-CoA</name>
        <dbReference type="ChEBI" id="CHEBI:57288"/>
    </ligand>
</feature>
<dbReference type="InterPro" id="IPR051554">
    <property type="entry name" value="Acetyltransferase_Eis"/>
</dbReference>
<sequence>MNDYEVRRFEPSLPGEEGYERTREWIRAVGSGFYDKRRPDEYAAKIAACFVVDGRKLTGAYQQGSVPAGTLPSEVPVATFGTFRKTLNAGYGALVPAHLITAVTVRTSHRRRGLLRRLMTEDLARTKRDGVPVAALTASEASIYRRFGFGVATAERRITVSTGPRFRLAVPSDRRVEAADPTALLDLAPQIFARVHRVTPGSVDRQDRYRLAAGGQWDDDGGEDHALRAALHFGPAGEPDGYVTYSFRGWAHEPHTMDVQDLVAATPEAYLALWEFLGSLDLVRRVSWGEAPAEDPLAWALEDPRALKAEAASDMLWLRILDVPAALTARRYGVDGALVLDVADGLGLAGGRFRLRVADGTARVEEADGAEPDLVLDVAELASMYVGGVRATTLWEAGRIVEAKPGAVLAADRLFAVERAARCLTHF</sequence>
<dbReference type="PANTHER" id="PTHR37817">
    <property type="entry name" value="N-ACETYLTRANSFERASE EIS"/>
    <property type="match status" value="1"/>
</dbReference>
<keyword evidence="7" id="KW-1185">Reference proteome</keyword>
<evidence type="ECO:0000256" key="1">
    <source>
        <dbReference type="ARBA" id="ARBA00022679"/>
    </source>
</evidence>
<dbReference type="HAMAP" id="MF_01812">
    <property type="entry name" value="Eis"/>
    <property type="match status" value="1"/>
</dbReference>
<dbReference type="NCBIfam" id="NF002367">
    <property type="entry name" value="PRK01346.1-4"/>
    <property type="match status" value="1"/>
</dbReference>
<feature type="active site" description="Proton acceptor; via carboxylate" evidence="3">
    <location>
        <position position="427"/>
    </location>
</feature>
<dbReference type="EMBL" id="JAYGGQ010000003">
    <property type="protein sequence ID" value="MEA5454344.1"/>
    <property type="molecule type" value="Genomic_DNA"/>
</dbReference>
<evidence type="ECO:0000313" key="7">
    <source>
        <dbReference type="Proteomes" id="UP001304769"/>
    </source>
</evidence>
<reference evidence="6 7" key="1">
    <citation type="submission" date="2023-12" db="EMBL/GenBank/DDBJ databases">
        <title>Sinomonas terricola sp. nov, isolated from litchi orchard soil in Guangdong, PR China.</title>
        <authorList>
            <person name="Jiaxin W."/>
            <person name="Yang Z."/>
            <person name="Honghui Z."/>
        </authorList>
    </citation>
    <scope>NUCLEOTIDE SEQUENCE [LARGE SCALE GENOMIC DNA]</scope>
    <source>
        <strain evidence="6 7">JGH33</strain>
    </source>
</reference>
<dbReference type="Proteomes" id="UP001304769">
    <property type="component" value="Unassembled WGS sequence"/>
</dbReference>
<evidence type="ECO:0000256" key="3">
    <source>
        <dbReference type="HAMAP-Rule" id="MF_01812"/>
    </source>
</evidence>
<dbReference type="RefSeq" id="WP_323278169.1">
    <property type="nucleotide sequence ID" value="NZ_JAYGGQ010000003.1"/>
</dbReference>
<dbReference type="PANTHER" id="PTHR37817:SF1">
    <property type="entry name" value="N-ACETYLTRANSFERASE EIS"/>
    <property type="match status" value="1"/>
</dbReference>
<dbReference type="InterPro" id="IPR022902">
    <property type="entry name" value="NAcTrfase_Eis"/>
</dbReference>
<feature type="domain" description="Eis-like acetyltransferase" evidence="5">
    <location>
        <begin position="201"/>
        <end position="320"/>
    </location>
</feature>
<protein>
    <submittedName>
        <fullName evidence="6">GNAT family N-acetyltransferase</fullName>
    </submittedName>
</protein>
<accession>A0ABU5T3V8</accession>
<dbReference type="NCBIfam" id="NF002369">
    <property type="entry name" value="PRK01346.1-6"/>
    <property type="match status" value="1"/>
</dbReference>
<comment type="similarity">
    <text evidence="3">Belongs to the acetyltransferase Eis family.</text>
</comment>
<dbReference type="SUPFAM" id="SSF55718">
    <property type="entry name" value="SCP-like"/>
    <property type="match status" value="1"/>
</dbReference>
<feature type="active site" description="Proton donor" evidence="3">
    <location>
        <position position="144"/>
    </location>
</feature>
<gene>
    <name evidence="6" type="ORF">SPF06_06385</name>
</gene>
<dbReference type="Gene3D" id="3.40.630.30">
    <property type="match status" value="2"/>
</dbReference>
<comment type="subunit">
    <text evidence="3">Homohexamer; trimer of dimers.</text>
</comment>
<dbReference type="Pfam" id="PF17668">
    <property type="entry name" value="Acetyltransf_17"/>
    <property type="match status" value="1"/>
</dbReference>
<feature type="binding site" evidence="3">
    <location>
        <begin position="139"/>
        <end position="140"/>
    </location>
    <ligand>
        <name>acetyl-CoA</name>
        <dbReference type="ChEBI" id="CHEBI:57288"/>
    </ligand>
</feature>
<comment type="caution">
    <text evidence="6">The sequence shown here is derived from an EMBL/GenBank/DDBJ whole genome shotgun (WGS) entry which is preliminary data.</text>
</comment>
<dbReference type="Pfam" id="PF13527">
    <property type="entry name" value="Acetyltransf_9"/>
    <property type="match status" value="1"/>
</dbReference>
<evidence type="ECO:0000313" key="6">
    <source>
        <dbReference type="EMBL" id="MEA5454344.1"/>
    </source>
</evidence>
<proteinExistence type="inferred from homology"/>